<name>A0A1F7W6I3_9BACT</name>
<dbReference type="Proteomes" id="UP000176501">
    <property type="component" value="Unassembled WGS sequence"/>
</dbReference>
<dbReference type="EMBL" id="MGFE01000020">
    <property type="protein sequence ID" value="OGL98435.1"/>
    <property type="molecule type" value="Genomic_DNA"/>
</dbReference>
<evidence type="ECO:0000313" key="5">
    <source>
        <dbReference type="Proteomes" id="UP000176501"/>
    </source>
</evidence>
<keyword evidence="1" id="KW-0732">Signal</keyword>
<organism evidence="4 5">
    <name type="scientific">Candidatus Uhrbacteria bacterium RIFOXYB2_FULL_57_15</name>
    <dbReference type="NCBI Taxonomy" id="1802422"/>
    <lineage>
        <taxon>Bacteria</taxon>
        <taxon>Candidatus Uhriibacteriota</taxon>
    </lineage>
</organism>
<evidence type="ECO:0000313" key="4">
    <source>
        <dbReference type="EMBL" id="OGL98435.1"/>
    </source>
</evidence>
<dbReference type="InterPro" id="IPR032812">
    <property type="entry name" value="SbsA_Ig"/>
</dbReference>
<evidence type="ECO:0000259" key="3">
    <source>
        <dbReference type="Pfam" id="PF13205"/>
    </source>
</evidence>
<accession>A0A1F7W6I3</accession>
<gene>
    <name evidence="4" type="ORF">A2304_01955</name>
</gene>
<evidence type="ECO:0000259" key="2">
    <source>
        <dbReference type="Pfam" id="PF10342"/>
    </source>
</evidence>
<dbReference type="AlphaFoldDB" id="A0A1F7W6I3"/>
<dbReference type="Pfam" id="PF13205">
    <property type="entry name" value="Big_5"/>
    <property type="match status" value="1"/>
</dbReference>
<evidence type="ECO:0000256" key="1">
    <source>
        <dbReference type="ARBA" id="ARBA00022729"/>
    </source>
</evidence>
<dbReference type="Pfam" id="PF10342">
    <property type="entry name" value="Kre9_KNH"/>
    <property type="match status" value="1"/>
</dbReference>
<comment type="caution">
    <text evidence="4">The sequence shown here is derived from an EMBL/GenBank/DDBJ whole genome shotgun (WGS) entry which is preliminary data.</text>
</comment>
<feature type="domain" description="SbsA Ig-like" evidence="3">
    <location>
        <begin position="144"/>
        <end position="250"/>
    </location>
</feature>
<sequence length="566" mass="59549">MLDVDALAVTDMATNTNLVDLNNTVTETADTTAPTITAIEVQDTDFDGIIETIALTFSEPILTASAGANGFDVTSAANHGTCTAESITPNSTTSRNLTVTCTSAYTAVGDMNVVLTANAGMRDIALNQIATVTLTSASSPAITDAADPVLMSTSPASAGTSVATDADVILTFSEPMNTTFAEGTEFAQTPDATTWSSVASSSNKVITLSHSNDFNCNTSYTMVLDEAEIASAAAEALLTTGPEDGTWSFTIRSCGGSGSGGGGSSTVTSTTAVITLSNPDDGDSLDGGEDVTVTWSTSGSGHDTISLAYSTNAGLTYSEIAYNVDEDDGSYAWTVPDIDATDAILKITSYDSGKGTLDTDTVTIDIVASSASNEEADAGTTTEGAEWSDNDEHYNAPGSGEYGASPFDGSEQEISEVSAGWFIRTNGSSSVYYVDENHERFVFWDTNTFFTWSDSWDDIVWVTDATLPTLTLGDVMLPQPGVTLVKIQSDPKVYAIDVDSDGNYLLRWIPTEEIAITLYGESWADYVIDLDSTVFSKFETGEDMSESDDVDTSIMKTRVELAELAQ</sequence>
<proteinExistence type="predicted"/>
<reference evidence="4 5" key="1">
    <citation type="journal article" date="2016" name="Nat. Commun.">
        <title>Thousands of microbial genomes shed light on interconnected biogeochemical processes in an aquifer system.</title>
        <authorList>
            <person name="Anantharaman K."/>
            <person name="Brown C.T."/>
            <person name="Hug L.A."/>
            <person name="Sharon I."/>
            <person name="Castelle C.J."/>
            <person name="Probst A.J."/>
            <person name="Thomas B.C."/>
            <person name="Singh A."/>
            <person name="Wilkins M.J."/>
            <person name="Karaoz U."/>
            <person name="Brodie E.L."/>
            <person name="Williams K.H."/>
            <person name="Hubbard S.S."/>
            <person name="Banfield J.F."/>
        </authorList>
    </citation>
    <scope>NUCLEOTIDE SEQUENCE [LARGE SCALE GENOMIC DNA]</scope>
</reference>
<protein>
    <submittedName>
        <fullName evidence="4">Uncharacterized protein</fullName>
    </submittedName>
</protein>
<feature type="domain" description="Yeast cell wall synthesis Kre9/Knh1-like N-terminal" evidence="2">
    <location>
        <begin position="278"/>
        <end position="341"/>
    </location>
</feature>
<dbReference type="InterPro" id="IPR018466">
    <property type="entry name" value="Kre9/Knh1-like_N"/>
</dbReference>